<reference evidence="2" key="1">
    <citation type="submission" date="2020-08" db="EMBL/GenBank/DDBJ databases">
        <title>Genome sequencing and assembly of the red palm weevil Rhynchophorus ferrugineus.</title>
        <authorList>
            <person name="Dias G.B."/>
            <person name="Bergman C.M."/>
            <person name="Manee M."/>
        </authorList>
    </citation>
    <scope>NUCLEOTIDE SEQUENCE</scope>
    <source>
        <strain evidence="2">AA-2017</strain>
        <tissue evidence="2">Whole larva</tissue>
    </source>
</reference>
<gene>
    <name evidence="2" type="ORF">GWI33_006238</name>
</gene>
<proteinExistence type="predicted"/>
<evidence type="ECO:0000313" key="2">
    <source>
        <dbReference type="EMBL" id="KAF7280242.1"/>
    </source>
</evidence>
<dbReference type="AlphaFoldDB" id="A0A834IUX6"/>
<evidence type="ECO:0000256" key="1">
    <source>
        <dbReference type="SAM" id="MobiDB-lite"/>
    </source>
</evidence>
<evidence type="ECO:0000313" key="3">
    <source>
        <dbReference type="Proteomes" id="UP000625711"/>
    </source>
</evidence>
<protein>
    <submittedName>
        <fullName evidence="2">Uncharacterized protein</fullName>
    </submittedName>
</protein>
<feature type="compositionally biased region" description="Basic and acidic residues" evidence="1">
    <location>
        <begin position="16"/>
        <end position="30"/>
    </location>
</feature>
<feature type="non-terminal residue" evidence="2">
    <location>
        <position position="1"/>
    </location>
</feature>
<comment type="caution">
    <text evidence="2">The sequence shown here is derived from an EMBL/GenBank/DDBJ whole genome shotgun (WGS) entry which is preliminary data.</text>
</comment>
<dbReference type="EMBL" id="JAACXV010000310">
    <property type="protein sequence ID" value="KAF7280242.1"/>
    <property type="molecule type" value="Genomic_DNA"/>
</dbReference>
<accession>A0A834IUX6</accession>
<organism evidence="2 3">
    <name type="scientific">Rhynchophorus ferrugineus</name>
    <name type="common">Red palm weevil</name>
    <name type="synonym">Curculio ferrugineus</name>
    <dbReference type="NCBI Taxonomy" id="354439"/>
    <lineage>
        <taxon>Eukaryota</taxon>
        <taxon>Metazoa</taxon>
        <taxon>Ecdysozoa</taxon>
        <taxon>Arthropoda</taxon>
        <taxon>Hexapoda</taxon>
        <taxon>Insecta</taxon>
        <taxon>Pterygota</taxon>
        <taxon>Neoptera</taxon>
        <taxon>Endopterygota</taxon>
        <taxon>Coleoptera</taxon>
        <taxon>Polyphaga</taxon>
        <taxon>Cucujiformia</taxon>
        <taxon>Curculionidae</taxon>
        <taxon>Dryophthorinae</taxon>
        <taxon>Rhynchophorus</taxon>
    </lineage>
</organism>
<sequence>KLKRRVCGPPPRPRGRRDVDEDGRQFKETEYPAALSRVDASTVDRNRNTVTRRQDHLKLSLDDSEESFVFLSGGLPVSGRLRTYGNSVLYLDM</sequence>
<dbReference type="Proteomes" id="UP000625711">
    <property type="component" value="Unassembled WGS sequence"/>
</dbReference>
<keyword evidence="3" id="KW-1185">Reference proteome</keyword>
<name>A0A834IUX6_RHYFE</name>
<feature type="region of interest" description="Disordered" evidence="1">
    <location>
        <begin position="1"/>
        <end position="30"/>
    </location>
</feature>